<feature type="compositionally biased region" description="Polar residues" evidence="1">
    <location>
        <begin position="68"/>
        <end position="80"/>
    </location>
</feature>
<gene>
    <name evidence="2" type="ORF">LY90DRAFT_86044</name>
</gene>
<evidence type="ECO:0000313" key="3">
    <source>
        <dbReference type="Proteomes" id="UP000193920"/>
    </source>
</evidence>
<feature type="compositionally biased region" description="Basic and acidic residues" evidence="1">
    <location>
        <begin position="160"/>
        <end position="171"/>
    </location>
</feature>
<dbReference type="Proteomes" id="UP000193920">
    <property type="component" value="Unassembled WGS sequence"/>
</dbReference>
<proteinExistence type="predicted"/>
<organism evidence="2 3">
    <name type="scientific">Neocallimastix californiae</name>
    <dbReference type="NCBI Taxonomy" id="1754190"/>
    <lineage>
        <taxon>Eukaryota</taxon>
        <taxon>Fungi</taxon>
        <taxon>Fungi incertae sedis</taxon>
        <taxon>Chytridiomycota</taxon>
        <taxon>Chytridiomycota incertae sedis</taxon>
        <taxon>Neocallimastigomycetes</taxon>
        <taxon>Neocallimastigales</taxon>
        <taxon>Neocallimastigaceae</taxon>
        <taxon>Neocallimastix</taxon>
    </lineage>
</organism>
<evidence type="ECO:0000256" key="1">
    <source>
        <dbReference type="SAM" id="MobiDB-lite"/>
    </source>
</evidence>
<reference evidence="2 3" key="1">
    <citation type="submission" date="2016-08" db="EMBL/GenBank/DDBJ databases">
        <title>A Parts List for Fungal Cellulosomes Revealed by Comparative Genomics.</title>
        <authorList>
            <consortium name="DOE Joint Genome Institute"/>
            <person name="Haitjema C.H."/>
            <person name="Gilmore S.P."/>
            <person name="Henske J.K."/>
            <person name="Solomon K.V."/>
            <person name="De Groot R."/>
            <person name="Kuo A."/>
            <person name="Mondo S.J."/>
            <person name="Salamov A.A."/>
            <person name="Labutti K."/>
            <person name="Zhao Z."/>
            <person name="Chiniquy J."/>
            <person name="Barry K."/>
            <person name="Brewer H.M."/>
            <person name="Purvine S.O."/>
            <person name="Wright A.T."/>
            <person name="Boxma B."/>
            <person name="Van Alen T."/>
            <person name="Hackstein J.H."/>
            <person name="Baker S.E."/>
            <person name="Grigoriev I.V."/>
            <person name="O'Malley M.A."/>
        </authorList>
    </citation>
    <scope>NUCLEOTIDE SEQUENCE [LARGE SCALE GENOMIC DNA]</scope>
    <source>
        <strain evidence="2 3">G1</strain>
    </source>
</reference>
<dbReference type="EMBL" id="MCOG01000018">
    <property type="protein sequence ID" value="ORY77963.1"/>
    <property type="molecule type" value="Genomic_DNA"/>
</dbReference>
<sequence length="171" mass="19242">MPYNTRLRGKNQPFSAGETNKKEVLTSPTKDVKLSKSEASPTSPSKKSRKRGADEIDSELKNMKKKLNSQIENLNGSKPSEITPKPNFNKYKKHGSRKVGRKRISKKYNEQKRKNLLKNVDTSNIKQVRSVINSEILSKGLCNTINSLGPDNIKGVLKSSKNEKTKDESQK</sequence>
<feature type="region of interest" description="Disordered" evidence="1">
    <location>
        <begin position="1"/>
        <end position="114"/>
    </location>
</feature>
<protein>
    <submittedName>
        <fullName evidence="2">Uncharacterized protein</fullName>
    </submittedName>
</protein>
<evidence type="ECO:0000313" key="2">
    <source>
        <dbReference type="EMBL" id="ORY77963.1"/>
    </source>
</evidence>
<name>A0A1Y2F294_9FUNG</name>
<dbReference type="AlphaFoldDB" id="A0A1Y2F294"/>
<accession>A0A1Y2F294</accession>
<keyword evidence="3" id="KW-1185">Reference proteome</keyword>
<feature type="compositionally biased region" description="Basic and acidic residues" evidence="1">
    <location>
        <begin position="19"/>
        <end position="36"/>
    </location>
</feature>
<feature type="region of interest" description="Disordered" evidence="1">
    <location>
        <begin position="148"/>
        <end position="171"/>
    </location>
</feature>
<feature type="compositionally biased region" description="Basic residues" evidence="1">
    <location>
        <begin position="90"/>
        <end position="106"/>
    </location>
</feature>
<comment type="caution">
    <text evidence="2">The sequence shown here is derived from an EMBL/GenBank/DDBJ whole genome shotgun (WGS) entry which is preliminary data.</text>
</comment>
<feature type="compositionally biased region" description="Basic and acidic residues" evidence="1">
    <location>
        <begin position="51"/>
        <end position="62"/>
    </location>
</feature>